<dbReference type="Proteomes" id="UP000178122">
    <property type="component" value="Unassembled WGS sequence"/>
</dbReference>
<accession>A0A1G1YWY9</accession>
<protein>
    <submittedName>
        <fullName evidence="1">Uncharacterized protein</fullName>
    </submittedName>
</protein>
<dbReference type="EMBL" id="MHIN01000003">
    <property type="protein sequence ID" value="OGY55917.1"/>
    <property type="molecule type" value="Genomic_DNA"/>
</dbReference>
<evidence type="ECO:0000313" key="1">
    <source>
        <dbReference type="EMBL" id="OGY55917.1"/>
    </source>
</evidence>
<gene>
    <name evidence="1" type="ORF">A2912_02935</name>
</gene>
<organism evidence="1 2">
    <name type="scientific">Candidatus Buchananbacteria bacterium RIFCSPLOWO2_01_FULL_40_23b</name>
    <dbReference type="NCBI Taxonomy" id="1797544"/>
    <lineage>
        <taxon>Bacteria</taxon>
        <taxon>Candidatus Buchananiibacteriota</taxon>
    </lineage>
</organism>
<name>A0A1G1YWY9_9BACT</name>
<sequence length="85" mass="9400">MSSGKFGNGCRMVENIRGACRQCHINVAPFDPSAAQRDGGWVHGNCLQDYDHPQSNQSVISVEAPFRREAIAKKPEELVAAFQRL</sequence>
<proteinExistence type="predicted"/>
<evidence type="ECO:0000313" key="2">
    <source>
        <dbReference type="Proteomes" id="UP000178122"/>
    </source>
</evidence>
<reference evidence="1 2" key="1">
    <citation type="journal article" date="2016" name="Nat. Commun.">
        <title>Thousands of microbial genomes shed light on interconnected biogeochemical processes in an aquifer system.</title>
        <authorList>
            <person name="Anantharaman K."/>
            <person name="Brown C.T."/>
            <person name="Hug L.A."/>
            <person name="Sharon I."/>
            <person name="Castelle C.J."/>
            <person name="Probst A.J."/>
            <person name="Thomas B.C."/>
            <person name="Singh A."/>
            <person name="Wilkins M.J."/>
            <person name="Karaoz U."/>
            <person name="Brodie E.L."/>
            <person name="Williams K.H."/>
            <person name="Hubbard S.S."/>
            <person name="Banfield J.F."/>
        </authorList>
    </citation>
    <scope>NUCLEOTIDE SEQUENCE [LARGE SCALE GENOMIC DNA]</scope>
</reference>
<dbReference type="AlphaFoldDB" id="A0A1G1YWY9"/>
<comment type="caution">
    <text evidence="1">The sequence shown here is derived from an EMBL/GenBank/DDBJ whole genome shotgun (WGS) entry which is preliminary data.</text>
</comment>